<name>A0A845SNW8_9GAMM</name>
<dbReference type="NCBIfam" id="NF038233">
    <property type="entry name" value="retron_St85_RT"/>
    <property type="match status" value="1"/>
</dbReference>
<comment type="caution">
    <text evidence="11">The sequence shown here is derived from an EMBL/GenBank/DDBJ whole genome shotgun (WGS) entry which is preliminary data.</text>
</comment>
<keyword evidence="2" id="KW-0808">Transferase</keyword>
<dbReference type="PANTHER" id="PTHR34047:SF7">
    <property type="entry name" value="RNA-DIRECTED DNA POLYMERASE"/>
    <property type="match status" value="1"/>
</dbReference>
<evidence type="ECO:0000256" key="4">
    <source>
        <dbReference type="ARBA" id="ARBA00022723"/>
    </source>
</evidence>
<reference evidence="11 12" key="2">
    <citation type="submission" date="2020-02" db="EMBL/GenBank/DDBJ databases">
        <title>The new genus of Enterobacteriales.</title>
        <authorList>
            <person name="Kim I.S."/>
        </authorList>
    </citation>
    <scope>NUCLEOTIDE SEQUENCE [LARGE SCALE GENOMIC DNA]</scope>
    <source>
        <strain evidence="11 12">SAP-6</strain>
    </source>
</reference>
<dbReference type="Proteomes" id="UP000461443">
    <property type="component" value="Unassembled WGS sequence"/>
</dbReference>
<dbReference type="GO" id="GO:0003964">
    <property type="term" value="F:RNA-directed DNA polymerase activity"/>
    <property type="evidence" value="ECO:0007669"/>
    <property type="project" value="UniProtKB-KW"/>
</dbReference>
<evidence type="ECO:0000256" key="7">
    <source>
        <dbReference type="ARBA" id="ARBA00023118"/>
    </source>
</evidence>
<dbReference type="EC" id="2.7.7.49" evidence="1"/>
<dbReference type="InterPro" id="IPR000477">
    <property type="entry name" value="RT_dom"/>
</dbReference>
<accession>A0A845SNW8</accession>
<dbReference type="PROSITE" id="PS50878">
    <property type="entry name" value="RT_POL"/>
    <property type="match status" value="1"/>
</dbReference>
<keyword evidence="3" id="KW-0548">Nucleotidyltransferase</keyword>
<organism evidence="11 12">
    <name type="scientific">Acerihabitans arboris</name>
    <dbReference type="NCBI Taxonomy" id="2691583"/>
    <lineage>
        <taxon>Bacteria</taxon>
        <taxon>Pseudomonadati</taxon>
        <taxon>Pseudomonadota</taxon>
        <taxon>Gammaproteobacteria</taxon>
        <taxon>Enterobacterales</taxon>
        <taxon>Pectobacteriaceae</taxon>
        <taxon>Acerihabitans</taxon>
    </lineage>
</organism>
<dbReference type="CDD" id="cd03487">
    <property type="entry name" value="RT_Bac_retron_II"/>
    <property type="match status" value="1"/>
</dbReference>
<dbReference type="AlphaFoldDB" id="A0A845SNW8"/>
<dbReference type="RefSeq" id="WP_162367785.1">
    <property type="nucleotide sequence ID" value="NZ_WUBS01000016.1"/>
</dbReference>
<gene>
    <name evidence="11" type="ORF">GRH90_20275</name>
</gene>
<dbReference type="InterPro" id="IPR051083">
    <property type="entry name" value="GrpII_Intron_Splice-Mob/Def"/>
</dbReference>
<comment type="catalytic activity">
    <reaction evidence="9">
        <text>DNA(n) + a 2'-deoxyribonucleoside 5'-triphosphate = DNA(n+1) + diphosphate</text>
        <dbReference type="Rhea" id="RHEA:22508"/>
        <dbReference type="Rhea" id="RHEA-COMP:17339"/>
        <dbReference type="Rhea" id="RHEA-COMP:17340"/>
        <dbReference type="ChEBI" id="CHEBI:33019"/>
        <dbReference type="ChEBI" id="CHEBI:61560"/>
        <dbReference type="ChEBI" id="CHEBI:173112"/>
        <dbReference type="EC" id="2.7.7.49"/>
    </reaction>
</comment>
<evidence type="ECO:0000256" key="1">
    <source>
        <dbReference type="ARBA" id="ARBA00012493"/>
    </source>
</evidence>
<keyword evidence="4" id="KW-0479">Metal-binding</keyword>
<feature type="domain" description="Reverse transcriptase" evidence="10">
    <location>
        <begin position="15"/>
        <end position="239"/>
    </location>
</feature>
<keyword evidence="6 11" id="KW-0695">RNA-directed DNA polymerase</keyword>
<evidence type="ECO:0000256" key="6">
    <source>
        <dbReference type="ARBA" id="ARBA00022918"/>
    </source>
</evidence>
<keyword evidence="7" id="KW-0051">Antiviral defense</keyword>
<evidence type="ECO:0000256" key="5">
    <source>
        <dbReference type="ARBA" id="ARBA00022842"/>
    </source>
</evidence>
<keyword evidence="12" id="KW-1185">Reference proteome</keyword>
<evidence type="ECO:0000313" key="11">
    <source>
        <dbReference type="EMBL" id="NDL65072.1"/>
    </source>
</evidence>
<dbReference type="PRINTS" id="PR00866">
    <property type="entry name" value="RNADNAPOLMS"/>
</dbReference>
<proteinExistence type="inferred from homology"/>
<evidence type="ECO:0000256" key="3">
    <source>
        <dbReference type="ARBA" id="ARBA00022695"/>
    </source>
</evidence>
<dbReference type="SUPFAM" id="SSF56672">
    <property type="entry name" value="DNA/RNA polymerases"/>
    <property type="match status" value="1"/>
</dbReference>
<dbReference type="EMBL" id="WUBS01000016">
    <property type="protein sequence ID" value="NDL65072.1"/>
    <property type="molecule type" value="Genomic_DNA"/>
</dbReference>
<dbReference type="InterPro" id="IPR000123">
    <property type="entry name" value="Reverse_transcriptase_msDNA"/>
</dbReference>
<evidence type="ECO:0000256" key="9">
    <source>
        <dbReference type="ARBA" id="ARBA00048173"/>
    </source>
</evidence>
<evidence type="ECO:0000256" key="8">
    <source>
        <dbReference type="ARBA" id="ARBA00034120"/>
    </source>
</evidence>
<evidence type="ECO:0000313" key="12">
    <source>
        <dbReference type="Proteomes" id="UP000461443"/>
    </source>
</evidence>
<protein>
    <recommendedName>
        <fullName evidence="1">RNA-directed DNA polymerase</fullName>
        <ecNumber evidence="1">2.7.7.49</ecNumber>
    </recommendedName>
</protein>
<dbReference type="GO" id="GO:0003723">
    <property type="term" value="F:RNA binding"/>
    <property type="evidence" value="ECO:0007669"/>
    <property type="project" value="InterPro"/>
</dbReference>
<evidence type="ECO:0000256" key="2">
    <source>
        <dbReference type="ARBA" id="ARBA00022679"/>
    </source>
</evidence>
<dbReference type="InterPro" id="IPR043502">
    <property type="entry name" value="DNA/RNA_pol_sf"/>
</dbReference>
<dbReference type="GO" id="GO:0046872">
    <property type="term" value="F:metal ion binding"/>
    <property type="evidence" value="ECO:0007669"/>
    <property type="project" value="UniProtKB-KW"/>
</dbReference>
<comment type="similarity">
    <text evidence="8">Belongs to the bacterial reverse transcriptase family.</text>
</comment>
<keyword evidence="5" id="KW-0460">Magnesium</keyword>
<evidence type="ECO:0000259" key="10">
    <source>
        <dbReference type="PROSITE" id="PS50878"/>
    </source>
</evidence>
<sequence>MNISKHLCEKLVMDEDEIFKFSITAPYRYKVYEIPKRNSPKKRTIAQPSKELKFIQRIIISLLKDVLPIHASCYAYRKNLSIKHNALVHLNTKYLLKMDFEDFFPSISPHLFFEILKLTKIQFEDNDLILLEKLLFFKPKRNSTLRLSIGAPSSPFISNFVMYFFDIEVQSLCDAHGINYSRYADDLTFSTNNKDLLFDMPIIVSDILSKHSFDSIKINNRKTIFSSKGHNRHVTGITLTNESNLSVGREKKRLISVMIHYFVTGRLDVDDVLKLQGMLSFARFVEPKFYLSMCKKYGLVNIKKLNSLQIASGDKSSYI</sequence>
<dbReference type="Pfam" id="PF00078">
    <property type="entry name" value="RVT_1"/>
    <property type="match status" value="1"/>
</dbReference>
<dbReference type="PANTHER" id="PTHR34047">
    <property type="entry name" value="NUCLEAR INTRON MATURASE 1, MITOCHONDRIAL-RELATED"/>
    <property type="match status" value="1"/>
</dbReference>
<reference evidence="11 12" key="1">
    <citation type="submission" date="2019-12" db="EMBL/GenBank/DDBJ databases">
        <authorList>
            <person name="Lee S.D."/>
        </authorList>
    </citation>
    <scope>NUCLEOTIDE SEQUENCE [LARGE SCALE GENOMIC DNA]</scope>
    <source>
        <strain evidence="11 12">SAP-6</strain>
    </source>
</reference>
<dbReference type="GO" id="GO:0051607">
    <property type="term" value="P:defense response to virus"/>
    <property type="evidence" value="ECO:0007669"/>
    <property type="project" value="UniProtKB-KW"/>
</dbReference>